<accession>A0A377HNH9</accession>
<proteinExistence type="predicted"/>
<dbReference type="Proteomes" id="UP000254512">
    <property type="component" value="Unassembled WGS sequence"/>
</dbReference>
<dbReference type="AlphaFoldDB" id="A0A377HNH9"/>
<dbReference type="EMBL" id="UGHD01000002">
    <property type="protein sequence ID" value="STO57739.1"/>
    <property type="molecule type" value="Genomic_DNA"/>
</dbReference>
<feature type="chain" id="PRO_5016738857" evidence="1">
    <location>
        <begin position="24"/>
        <end position="386"/>
    </location>
</feature>
<dbReference type="GeneID" id="58897422"/>
<gene>
    <name evidence="2" type="ORF">NCTC11645_02132</name>
</gene>
<reference evidence="2 3" key="1">
    <citation type="submission" date="2018-06" db="EMBL/GenBank/DDBJ databases">
        <authorList>
            <consortium name="Pathogen Informatics"/>
            <person name="Doyle S."/>
        </authorList>
    </citation>
    <scope>NUCLEOTIDE SEQUENCE [LARGE SCALE GENOMIC DNA]</scope>
    <source>
        <strain evidence="2 3">NCTC11645</strain>
    </source>
</reference>
<dbReference type="RefSeq" id="WP_005502895.1">
    <property type="nucleotide sequence ID" value="NZ_CABMOB010000001.1"/>
</dbReference>
<evidence type="ECO:0000256" key="1">
    <source>
        <dbReference type="SAM" id="SignalP"/>
    </source>
</evidence>
<organism evidence="2 3">
    <name type="scientific">Grimontia hollisae</name>
    <name type="common">Vibrio hollisae</name>
    <dbReference type="NCBI Taxonomy" id="673"/>
    <lineage>
        <taxon>Bacteria</taxon>
        <taxon>Pseudomonadati</taxon>
        <taxon>Pseudomonadota</taxon>
        <taxon>Gammaproteobacteria</taxon>
        <taxon>Vibrionales</taxon>
        <taxon>Vibrionaceae</taxon>
        <taxon>Grimontia</taxon>
    </lineage>
</organism>
<dbReference type="Pfam" id="PF04338">
    <property type="entry name" value="DUF481"/>
    <property type="match status" value="1"/>
</dbReference>
<sequence>MKKHVHSLIATGISLSFAPLVFAETPVTMYDYDEATSAYEDAYLDMQFNLNDGNQDQSSYNGYINLDYEQVFDSADRNTKIDFTGTGSRSRGPNATDKSVSNYQAVGALTNDMYFQPNSNGLFWYGKGEVGVQKGMKDPFTKLTVGFGYGRVVNATPMAKSIRLIEALQERAILSGMDRQTYIAVADVISREEEYISRYGSDEYLEYWIEDIDALLGDVGARGAIRSYDVLENERISTRKYGWLVRGGVGSVISNYDGSNSKPVLELGAEYHLPINNLTQFSEEAIMTAILDDGENGYVLSNDLSLTYELSDNIDWENGWLLTHSEYEKSNDITTNSVASTFRYYISNSLSLSLTGLLEDTEDNIDGNGNDEIDRSLLFGMTYRLK</sequence>
<name>A0A377HNH9_GRIHO</name>
<dbReference type="KEGG" id="gho:AL542_15880"/>
<dbReference type="STRING" id="673.AL542_15880"/>
<keyword evidence="1" id="KW-0732">Signal</keyword>
<evidence type="ECO:0000313" key="2">
    <source>
        <dbReference type="EMBL" id="STO57739.1"/>
    </source>
</evidence>
<feature type="signal peptide" evidence="1">
    <location>
        <begin position="1"/>
        <end position="23"/>
    </location>
</feature>
<dbReference type="InterPro" id="IPR007433">
    <property type="entry name" value="DUF481"/>
</dbReference>
<evidence type="ECO:0000313" key="3">
    <source>
        <dbReference type="Proteomes" id="UP000254512"/>
    </source>
</evidence>
<protein>
    <submittedName>
        <fullName evidence="2">Protein of uncharacterized function, DUF481</fullName>
    </submittedName>
</protein>